<keyword evidence="9" id="KW-0472">Membrane</keyword>
<comment type="domain">
    <text evidence="8">IleRS has two distinct active sites: one for aminoacylation and one for editing. The misactivated valine is translocated from the active site to the editing site, which sterically excludes the correctly activated isoleucine. The single editing site contains two valyl binding pockets, one specific for each substrate (Val-AMP or Val-tRNA(Ile)).</text>
</comment>
<reference evidence="12 13" key="1">
    <citation type="journal article" date="2009" name="Proc. Natl. Acad. Sci. U.S.A.">
        <title>Convergent evolution of metabolic roles in bacterial co-symbionts of insects.</title>
        <authorList>
            <person name="McCutcheon J.P."/>
            <person name="McDonald B.R."/>
            <person name="Moran N.A."/>
        </authorList>
    </citation>
    <scope>NUCLEOTIDE SEQUENCE [LARGE SCALE GENOMIC DNA]</scope>
    <source>
        <strain evidence="12 13">SMDSEM</strain>
    </source>
</reference>
<dbReference type="GO" id="GO:0004822">
    <property type="term" value="F:isoleucine-tRNA ligase activity"/>
    <property type="evidence" value="ECO:0007669"/>
    <property type="project" value="UniProtKB-UniRule"/>
</dbReference>
<feature type="transmembrane region" description="Helical" evidence="9">
    <location>
        <begin position="1184"/>
        <end position="1201"/>
    </location>
</feature>
<evidence type="ECO:0000259" key="11">
    <source>
        <dbReference type="Pfam" id="PF08264"/>
    </source>
</evidence>
<comment type="subunit">
    <text evidence="8">Monomer.</text>
</comment>
<dbReference type="HOGENOM" id="CLU_001493_1_1_10"/>
<dbReference type="PRINTS" id="PR00984">
    <property type="entry name" value="TRNASYNTHILE"/>
</dbReference>
<evidence type="ECO:0000313" key="12">
    <source>
        <dbReference type="EMBL" id="ACU52751.1"/>
    </source>
</evidence>
<dbReference type="InterPro" id="IPR002300">
    <property type="entry name" value="aa-tRNA-synth_Ia"/>
</dbReference>
<dbReference type="SUPFAM" id="SSF50677">
    <property type="entry name" value="ValRS/IleRS/LeuRS editing domain"/>
    <property type="match status" value="1"/>
</dbReference>
<keyword evidence="3 8" id="KW-0067">ATP-binding</keyword>
<name>C7LJY9_KARMS</name>
<dbReference type="Pfam" id="PF00133">
    <property type="entry name" value="tRNA-synt_1"/>
    <property type="match status" value="1"/>
</dbReference>
<dbReference type="InterPro" id="IPR023586">
    <property type="entry name" value="Ile-tRNA-ligase_type2"/>
</dbReference>
<dbReference type="InterPro" id="IPR001872">
    <property type="entry name" value="Peptidase_A8"/>
</dbReference>
<dbReference type="Gene3D" id="1.10.730.10">
    <property type="entry name" value="Isoleucyl-tRNA Synthetase, Domain 1"/>
    <property type="match status" value="1"/>
</dbReference>
<keyword evidence="1 8" id="KW-0436">Ligase</keyword>
<keyword evidence="9" id="KW-1133">Transmembrane helix</keyword>
<dbReference type="GO" id="GO:0000049">
    <property type="term" value="F:tRNA binding"/>
    <property type="evidence" value="ECO:0007669"/>
    <property type="project" value="InterPro"/>
</dbReference>
<gene>
    <name evidence="8 12" type="primary">ileS</name>
    <name evidence="12" type="ordered locus">SMDSEM_019</name>
</gene>
<evidence type="ECO:0000259" key="10">
    <source>
        <dbReference type="Pfam" id="PF00133"/>
    </source>
</evidence>
<keyword evidence="9" id="KW-0812">Transmembrane</keyword>
<evidence type="ECO:0000256" key="2">
    <source>
        <dbReference type="ARBA" id="ARBA00022741"/>
    </source>
</evidence>
<evidence type="ECO:0000256" key="7">
    <source>
        <dbReference type="ARBA" id="ARBA00048359"/>
    </source>
</evidence>
<accession>C7LJY9</accession>
<evidence type="ECO:0000256" key="5">
    <source>
        <dbReference type="ARBA" id="ARBA00023146"/>
    </source>
</evidence>
<dbReference type="SUPFAM" id="SSF47323">
    <property type="entry name" value="Anticodon-binding domain of a subclass of class I aminoacyl-tRNA synthetases"/>
    <property type="match status" value="1"/>
</dbReference>
<dbReference type="EC" id="6.1.1.5" evidence="8"/>
<comment type="cofactor">
    <cofactor evidence="8">
        <name>Zn(2+)</name>
        <dbReference type="ChEBI" id="CHEBI:29105"/>
    </cofactor>
</comment>
<dbReference type="GO" id="GO:0006508">
    <property type="term" value="P:proteolysis"/>
    <property type="evidence" value="ECO:0007669"/>
    <property type="project" value="InterPro"/>
</dbReference>
<dbReference type="EMBL" id="CP001605">
    <property type="protein sequence ID" value="ACU52751.1"/>
    <property type="molecule type" value="Genomic_DNA"/>
</dbReference>
<feature type="short sequence motif" description="'KMSKS' region" evidence="8">
    <location>
        <begin position="673"/>
        <end position="677"/>
    </location>
</feature>
<dbReference type="Proteomes" id="UP000008074">
    <property type="component" value="Chromosome"/>
</dbReference>
<evidence type="ECO:0000313" key="13">
    <source>
        <dbReference type="Proteomes" id="UP000008074"/>
    </source>
</evidence>
<evidence type="ECO:0000256" key="1">
    <source>
        <dbReference type="ARBA" id="ARBA00022598"/>
    </source>
</evidence>
<dbReference type="Pfam" id="PF08264">
    <property type="entry name" value="Anticodon_1"/>
    <property type="match status" value="1"/>
</dbReference>
<evidence type="ECO:0000256" key="4">
    <source>
        <dbReference type="ARBA" id="ARBA00022917"/>
    </source>
</evidence>
<dbReference type="InterPro" id="IPR002301">
    <property type="entry name" value="Ile-tRNA-ligase"/>
</dbReference>
<keyword evidence="2 8" id="KW-0547">Nucleotide-binding</keyword>
<dbReference type="CDD" id="cd07961">
    <property type="entry name" value="Anticodon_Ia_Ile_ABEc"/>
    <property type="match status" value="1"/>
</dbReference>
<dbReference type="InterPro" id="IPR009080">
    <property type="entry name" value="tRNAsynth_Ia_anticodon-bd"/>
</dbReference>
<keyword evidence="8" id="KW-0963">Cytoplasm</keyword>
<comment type="function">
    <text evidence="6 8">Catalyzes the attachment of isoleucine to tRNA(Ile). As IleRS can inadvertently accommodate and process structurally similar amino acids such as valine, to avoid such errors it has two additional distinct tRNA(Ile)-dependent editing activities. One activity is designated as 'pretransfer' editing and involves the hydrolysis of activated Val-AMP. The other activity is designated 'posttransfer' editing and involves deacylation of mischarged Val-tRNA(Ile).</text>
</comment>
<dbReference type="InterPro" id="IPR014729">
    <property type="entry name" value="Rossmann-like_a/b/a_fold"/>
</dbReference>
<dbReference type="NCBIfam" id="TIGR00392">
    <property type="entry name" value="ileS"/>
    <property type="match status" value="1"/>
</dbReference>
<dbReference type="PANTHER" id="PTHR42780">
    <property type="entry name" value="SOLEUCYL-TRNA SYNTHETASE"/>
    <property type="match status" value="1"/>
</dbReference>
<dbReference type="GO" id="GO:0016020">
    <property type="term" value="C:membrane"/>
    <property type="evidence" value="ECO:0007669"/>
    <property type="project" value="InterPro"/>
</dbReference>
<dbReference type="Pfam" id="PF19302">
    <property type="entry name" value="DUF5915"/>
    <property type="match status" value="1"/>
</dbReference>
<keyword evidence="8" id="KW-0479">Metal-binding</keyword>
<evidence type="ECO:0000256" key="3">
    <source>
        <dbReference type="ARBA" id="ARBA00022840"/>
    </source>
</evidence>
<dbReference type="SUPFAM" id="SSF52374">
    <property type="entry name" value="Nucleotidylyl transferase"/>
    <property type="match status" value="1"/>
</dbReference>
<feature type="short sequence motif" description="'HIGH' region" evidence="8">
    <location>
        <begin position="43"/>
        <end position="53"/>
    </location>
</feature>
<dbReference type="AlphaFoldDB" id="C7LJY9"/>
<dbReference type="GO" id="GO:0005737">
    <property type="term" value="C:cytoplasm"/>
    <property type="evidence" value="ECO:0007669"/>
    <property type="project" value="UniProtKB-SubCell"/>
</dbReference>
<feature type="domain" description="Aminoacyl-tRNA synthetase class Ia" evidence="10">
    <location>
        <begin position="20"/>
        <end position="712"/>
    </location>
</feature>
<keyword evidence="8" id="KW-0862">Zinc</keyword>
<dbReference type="GO" id="GO:0005524">
    <property type="term" value="F:ATP binding"/>
    <property type="evidence" value="ECO:0007669"/>
    <property type="project" value="UniProtKB-UniRule"/>
</dbReference>
<feature type="domain" description="Methionyl/Valyl/Leucyl/Isoleucyl-tRNA synthetase anticodon-binding" evidence="11">
    <location>
        <begin position="760"/>
        <end position="911"/>
    </location>
</feature>
<dbReference type="GO" id="GO:0004190">
    <property type="term" value="F:aspartic-type endopeptidase activity"/>
    <property type="evidence" value="ECO:0007669"/>
    <property type="project" value="InterPro"/>
</dbReference>
<dbReference type="GO" id="GO:0008270">
    <property type="term" value="F:zinc ion binding"/>
    <property type="evidence" value="ECO:0007669"/>
    <property type="project" value="UniProtKB-UniRule"/>
</dbReference>
<dbReference type="PANTHER" id="PTHR42780:SF1">
    <property type="entry name" value="ISOLEUCINE--TRNA LIGASE, CYTOPLASMIC"/>
    <property type="match status" value="1"/>
</dbReference>
<dbReference type="Gene3D" id="3.40.50.620">
    <property type="entry name" value="HUPs"/>
    <property type="match status" value="2"/>
</dbReference>
<keyword evidence="4 8" id="KW-0648">Protein biosynthesis</keyword>
<feature type="binding site" evidence="8">
    <location>
        <position position="676"/>
    </location>
    <ligand>
        <name>ATP</name>
        <dbReference type="ChEBI" id="CHEBI:30616"/>
    </ligand>
</feature>
<dbReference type="InterPro" id="IPR013155">
    <property type="entry name" value="M/V/L/I-tRNA-synth_anticd-bd"/>
</dbReference>
<comment type="similarity">
    <text evidence="8">Belongs to the class-I aminoacyl-tRNA synthetase family. IleS type 2 subfamily.</text>
</comment>
<evidence type="ECO:0000256" key="9">
    <source>
        <dbReference type="SAM" id="Phobius"/>
    </source>
</evidence>
<dbReference type="STRING" id="595499.SMDSEM_019"/>
<dbReference type="Pfam" id="PF01252">
    <property type="entry name" value="Peptidase_A8"/>
    <property type="match status" value="1"/>
</dbReference>
<comment type="catalytic activity">
    <reaction evidence="7 8">
        <text>tRNA(Ile) + L-isoleucine + ATP = L-isoleucyl-tRNA(Ile) + AMP + diphosphate</text>
        <dbReference type="Rhea" id="RHEA:11060"/>
        <dbReference type="Rhea" id="RHEA-COMP:9666"/>
        <dbReference type="Rhea" id="RHEA-COMP:9695"/>
        <dbReference type="ChEBI" id="CHEBI:30616"/>
        <dbReference type="ChEBI" id="CHEBI:33019"/>
        <dbReference type="ChEBI" id="CHEBI:58045"/>
        <dbReference type="ChEBI" id="CHEBI:78442"/>
        <dbReference type="ChEBI" id="CHEBI:78528"/>
        <dbReference type="ChEBI" id="CHEBI:456215"/>
        <dbReference type="EC" id="6.1.1.5"/>
    </reaction>
</comment>
<protein>
    <recommendedName>
        <fullName evidence="8">Isoleucine--tRNA ligase</fullName>
        <ecNumber evidence="8">6.1.1.5</ecNumber>
    </recommendedName>
    <alternativeName>
        <fullName evidence="8">Isoleucyl-tRNA synthetase</fullName>
        <shortName evidence="8">IleRS</shortName>
    </alternativeName>
</protein>
<organism evidence="12 13">
    <name type="scientific">Karelsulcia muelleri (strain SMDSEM)</name>
    <name type="common">Sulcia muelleri</name>
    <dbReference type="NCBI Taxonomy" id="595499"/>
    <lineage>
        <taxon>Bacteria</taxon>
        <taxon>Pseudomonadati</taxon>
        <taxon>Bacteroidota</taxon>
        <taxon>Flavobacteriia</taxon>
        <taxon>Flavobacteriales</taxon>
        <taxon>Candidatus Karelsulcia</taxon>
    </lineage>
</organism>
<comment type="subcellular location">
    <subcellularLocation>
        <location evidence="8">Cytoplasm</location>
    </subcellularLocation>
</comment>
<evidence type="ECO:0000256" key="6">
    <source>
        <dbReference type="ARBA" id="ARBA00025217"/>
    </source>
</evidence>
<dbReference type="GO" id="GO:0002161">
    <property type="term" value="F:aminoacyl-tRNA deacylase activity"/>
    <property type="evidence" value="ECO:0007669"/>
    <property type="project" value="InterPro"/>
</dbReference>
<dbReference type="InterPro" id="IPR009008">
    <property type="entry name" value="Val/Leu/Ile-tRNA-synth_edit"/>
</dbReference>
<evidence type="ECO:0000256" key="8">
    <source>
        <dbReference type="HAMAP-Rule" id="MF_02003"/>
    </source>
</evidence>
<dbReference type="InterPro" id="IPR033709">
    <property type="entry name" value="Anticodon_Ile_ABEc"/>
</dbReference>
<sequence>MFKESKHLEIEKLTNEIIIYWEKKNFFKKKNKKDIYIIYEGPPSANGYPGIHHILPITIKDLFCRYKTLKGKKVKRKAGWDTHGLPVELVVEKELGITKNDIGKKISILKFNTKCKEAVMRYYNEWLKLSKKIGYWIDLEKQYFTFKTKYIETIWWLLKNFHNKNLLYKGYKIQPYSPAAGTGLSSHELNFPGGYKKITDLTIIVQFKCRKNTLPKELKKITGEIYFLTWTTTPWTLPSNTALTVGKNIDYVIISTYNPYSFLKINIILAKKLVKKVLSKNFYYVNSKKELKKIKKNKIPYLILNGFKGYKLIGSNYEQLINWFSPYKDKEKAFKIISSEIVTKKNGTGIVHISPTFGEEDFFLSKKKDIPPMLILDKNKIPVPLVDMEGKFIKETPYGFSGKYVKNEYYSDKNRPAKSVDLEIAFYLKNRNKVFKIEKYIHSYPHCWRTKKPILYYPLNSWFIKTSFFKEKMLKLNNSINWTPKSTGKKKFGFWLKNINDWNLSRSRFWGIPLPIWRTKKGDEERVIGSIKELINEIEKSVKEGLMSYNPFKNFIIGNMSDKNYDSIDLHKQNLDKIILISNYKKPMIRESDIIDVWFDSGAMPYAQLHYPFEKKFLIEKKIMFPADFICEGVDQTRGWFFTLHAISCMLFNSISFKNVISNGLVLDEKGKKMSKSRGNTINPFKIINKYGPDTIRWYLISNSSPWENIKFNIKIIEKIKQKLFGTLYNVYYFFSIYAKIDNFKLKEKKILLKKRPFIDKWILSELNSLIKKTDYYYHNYEPTKAARKIENFVIENLSNWYLRLSRKRFWKENYTTNKISAYQTLYICLSTIYKISSPIAPFVMENFYKNLNFYLKKKSFESVHLSYFPQYNIKAINKNLELKMRLAKKITSMIFSLRKKEKLKVRQPLKRALIVINTNNFKFNKFLNLIKREVNIKQIKFFSKNKLYSVTKQEIKVNYKLLGPKFGKVVTLIYKKINNLTRENIKKIEKKNFLRLNINDRKICLSKTNVFISTVYLKGWSALCNYGITVAIDTTISDTLKKEGFYRELINRIQNIRKFFNYKITDKIYLYIEKSFFLDKILKLNEHFLCEETLTSELIVINHLKNGIFSFIEKNKIKILLKKKNNIMLILLIFLDQIIKIYIKTHFQLGQSLKIFNWFKLIFNENPGIGYGYNLKYGYLEKLIISIIRIILIINLKFFIKKIVLLLYIKYLSVYYWQGLLAI</sequence>
<dbReference type="GO" id="GO:0006428">
    <property type="term" value="P:isoleucyl-tRNA aminoacylation"/>
    <property type="evidence" value="ECO:0007669"/>
    <property type="project" value="UniProtKB-UniRule"/>
</dbReference>
<dbReference type="KEGG" id="sms:SMDSEM_019"/>
<proteinExistence type="inferred from homology"/>
<keyword evidence="5 8" id="KW-0030">Aminoacyl-tRNA synthetase</keyword>
<dbReference type="HAMAP" id="MF_02003">
    <property type="entry name" value="Ile_tRNA_synth_type2"/>
    <property type="match status" value="1"/>
</dbReference>